<keyword evidence="4" id="KW-0838">Vasoactive</keyword>
<dbReference type="PROSITE" id="PS00270">
    <property type="entry name" value="ENDOTHELIN"/>
    <property type="match status" value="2"/>
</dbReference>
<evidence type="ECO:0000259" key="9">
    <source>
        <dbReference type="SMART" id="SM00272"/>
    </source>
</evidence>
<sequence>MMESRIVFFGILTLAFRFCYTGAAMSTEDLRVVGTSSLARHIRSKRCSCATFLDKECVFFCHLDIIWVNTPERTVSYGLGNVSRKKRSLRAFSDLTKKFRCKCTEERDMKCMAFCEMAKIRYQTASVKVIHAAEGDGGVKRQCKHELTAKTRVKRKETRRMTVVDLTALNSSKSARLLLEKWRNRQHHRQKGRNMIRLLGVFWVRVETARRWMTASAVPLPHAVVWYERDTVAERPMRMLPAVSVEQRTPPTSSKRLYSQ</sequence>
<dbReference type="EMBL" id="JBHFQA010000021">
    <property type="protein sequence ID" value="KAL2080731.1"/>
    <property type="molecule type" value="Genomic_DNA"/>
</dbReference>
<comment type="function">
    <text evidence="7">Endothelins are endothelium-derived vasoconstrictor peptides. Probable ligand for G-protein coupled receptors EDNRA and EDNRB which activates PTK2B, BCAR1, BCAR3 and, GTPases RAP1 and RHOA cascade in glomerular mesangial cells. Also binds the DEAR/FBXW7-AS1 receptor. Promotes mesenteric arterial wall remodeling via activation of ROCK signaling and subsequent colocalization of NFATC3 with F-actin filaments. NFATC3 then translocates to the nucleus where it subsequently promotes the transcription of the smooth muscle hypertrophy and differentiation marker ACTA2.</text>
</comment>
<evidence type="ECO:0000313" key="10">
    <source>
        <dbReference type="EMBL" id="KAL2080731.1"/>
    </source>
</evidence>
<feature type="domain" description="Endothelin-like toxin" evidence="9">
    <location>
        <begin position="46"/>
        <end position="67"/>
    </location>
</feature>
<comment type="subcellular location">
    <subcellularLocation>
        <location evidence="1">Secreted</location>
    </subcellularLocation>
</comment>
<gene>
    <name evidence="10" type="ORF">ACEWY4_024524</name>
</gene>
<keyword evidence="8" id="KW-0732">Signal</keyword>
<feature type="chain" id="PRO_5044879127" description="Endothelin-1" evidence="8">
    <location>
        <begin position="24"/>
        <end position="260"/>
    </location>
</feature>
<name>A0ABD1J269_9TELE</name>
<evidence type="ECO:0000256" key="2">
    <source>
        <dbReference type="ARBA" id="ARBA00010959"/>
    </source>
</evidence>
<proteinExistence type="inferred from homology"/>
<evidence type="ECO:0000313" key="11">
    <source>
        <dbReference type="Proteomes" id="UP001591681"/>
    </source>
</evidence>
<reference evidence="10 11" key="1">
    <citation type="submission" date="2024-09" db="EMBL/GenBank/DDBJ databases">
        <title>A chromosome-level genome assembly of Gray's grenadier anchovy, Coilia grayii.</title>
        <authorList>
            <person name="Fu Z."/>
        </authorList>
    </citation>
    <scope>NUCLEOTIDE SEQUENCE [LARGE SCALE GENOMIC DNA]</scope>
    <source>
        <strain evidence="10">G4</strain>
        <tissue evidence="10">Muscle</tissue>
    </source>
</reference>
<evidence type="ECO:0000256" key="7">
    <source>
        <dbReference type="ARBA" id="ARBA00046081"/>
    </source>
</evidence>
<dbReference type="InterPro" id="IPR019764">
    <property type="entry name" value="Endothelin_toxin_CS"/>
</dbReference>
<keyword evidence="5" id="KW-0839">Vasoconstrictor</keyword>
<dbReference type="GO" id="GO:0005576">
    <property type="term" value="C:extracellular region"/>
    <property type="evidence" value="ECO:0007669"/>
    <property type="project" value="UniProtKB-SubCell"/>
</dbReference>
<dbReference type="PANTHER" id="PTHR13874:SF10">
    <property type="entry name" value="ENDOTHELIN-1"/>
    <property type="match status" value="1"/>
</dbReference>
<dbReference type="GO" id="GO:0042310">
    <property type="term" value="P:vasoconstriction"/>
    <property type="evidence" value="ECO:0007669"/>
    <property type="project" value="UniProtKB-KW"/>
</dbReference>
<dbReference type="InterPro" id="IPR001928">
    <property type="entry name" value="Endothln-like_toxin"/>
</dbReference>
<dbReference type="AlphaFoldDB" id="A0ABD1J269"/>
<feature type="domain" description="Endothelin-like toxin" evidence="9">
    <location>
        <begin position="100"/>
        <end position="121"/>
    </location>
</feature>
<dbReference type="PANTHER" id="PTHR13874">
    <property type="entry name" value="ENDOTHELIN"/>
    <property type="match status" value="1"/>
</dbReference>
<dbReference type="InterPro" id="IPR020475">
    <property type="entry name" value="Endothelin"/>
</dbReference>
<comment type="similarity">
    <text evidence="2">Belongs to the endothelin/sarafotoxin family.</text>
</comment>
<keyword evidence="11" id="KW-1185">Reference proteome</keyword>
<evidence type="ECO:0000256" key="1">
    <source>
        <dbReference type="ARBA" id="ARBA00004613"/>
    </source>
</evidence>
<accession>A0ABD1J269</accession>
<keyword evidence="3" id="KW-0964">Secreted</keyword>
<dbReference type="Proteomes" id="UP001591681">
    <property type="component" value="Unassembled WGS sequence"/>
</dbReference>
<dbReference type="PRINTS" id="PR00365">
    <property type="entry name" value="ENDOTHELIN"/>
</dbReference>
<evidence type="ECO:0000256" key="5">
    <source>
        <dbReference type="ARBA" id="ARBA00023322"/>
    </source>
</evidence>
<evidence type="ECO:0000256" key="3">
    <source>
        <dbReference type="ARBA" id="ARBA00022525"/>
    </source>
</evidence>
<feature type="signal peptide" evidence="8">
    <location>
        <begin position="1"/>
        <end position="23"/>
    </location>
</feature>
<organism evidence="10 11">
    <name type="scientific">Coilia grayii</name>
    <name type="common">Gray's grenadier anchovy</name>
    <dbReference type="NCBI Taxonomy" id="363190"/>
    <lineage>
        <taxon>Eukaryota</taxon>
        <taxon>Metazoa</taxon>
        <taxon>Chordata</taxon>
        <taxon>Craniata</taxon>
        <taxon>Vertebrata</taxon>
        <taxon>Euteleostomi</taxon>
        <taxon>Actinopterygii</taxon>
        <taxon>Neopterygii</taxon>
        <taxon>Teleostei</taxon>
        <taxon>Clupei</taxon>
        <taxon>Clupeiformes</taxon>
        <taxon>Clupeoidei</taxon>
        <taxon>Engraulidae</taxon>
        <taxon>Coilinae</taxon>
        <taxon>Coilia</taxon>
    </lineage>
</organism>
<dbReference type="SMART" id="SM00272">
    <property type="entry name" value="END"/>
    <property type="match status" value="2"/>
</dbReference>
<evidence type="ECO:0000256" key="4">
    <source>
        <dbReference type="ARBA" id="ARBA00022858"/>
    </source>
</evidence>
<evidence type="ECO:0000256" key="8">
    <source>
        <dbReference type="SAM" id="SignalP"/>
    </source>
</evidence>
<dbReference type="Pfam" id="PF00322">
    <property type="entry name" value="Endothelin"/>
    <property type="match status" value="1"/>
</dbReference>
<protein>
    <recommendedName>
        <fullName evidence="6">Endothelin-1</fullName>
    </recommendedName>
</protein>
<comment type="caution">
    <text evidence="10">The sequence shown here is derived from an EMBL/GenBank/DDBJ whole genome shotgun (WGS) entry which is preliminary data.</text>
</comment>
<evidence type="ECO:0000256" key="6">
    <source>
        <dbReference type="ARBA" id="ARBA00040197"/>
    </source>
</evidence>